<proteinExistence type="predicted"/>
<protein>
    <submittedName>
        <fullName evidence="1">Uncharacterized protein</fullName>
    </submittedName>
</protein>
<keyword evidence="2" id="KW-1185">Reference proteome</keyword>
<name>A0A401ZV83_9CHLR</name>
<accession>A0A401ZV83</accession>
<dbReference type="Proteomes" id="UP000287352">
    <property type="component" value="Unassembled WGS sequence"/>
</dbReference>
<dbReference type="AlphaFoldDB" id="A0A401ZV83"/>
<evidence type="ECO:0000313" key="1">
    <source>
        <dbReference type="EMBL" id="GCE10712.1"/>
    </source>
</evidence>
<gene>
    <name evidence="1" type="ORF">KTT_05710</name>
</gene>
<sequence>MLNPQRLVLQHSDGSVTQESPPQLLHIYTHVDKLSTFSELSTIHESYPHFYVDNYVDNFFVNSRQDRD</sequence>
<reference evidence="2" key="1">
    <citation type="submission" date="2018-12" db="EMBL/GenBank/DDBJ databases">
        <title>Tengunoibacter tsumagoiensis gen. nov., sp. nov., Dictyobacter kobayashii sp. nov., D. alpinus sp. nov., and D. joshuensis sp. nov. and description of Dictyobacteraceae fam. nov. within the order Ktedonobacterales isolated from Tengu-no-mugimeshi.</title>
        <authorList>
            <person name="Wang C.M."/>
            <person name="Zheng Y."/>
            <person name="Sakai Y."/>
            <person name="Toyoda A."/>
            <person name="Minakuchi Y."/>
            <person name="Abe K."/>
            <person name="Yokota A."/>
            <person name="Yabe S."/>
        </authorList>
    </citation>
    <scope>NUCLEOTIDE SEQUENCE [LARGE SCALE GENOMIC DNA]</scope>
    <source>
        <strain evidence="2">Uno3</strain>
    </source>
</reference>
<evidence type="ECO:0000313" key="2">
    <source>
        <dbReference type="Proteomes" id="UP000287352"/>
    </source>
</evidence>
<comment type="caution">
    <text evidence="1">The sequence shown here is derived from an EMBL/GenBank/DDBJ whole genome shotgun (WGS) entry which is preliminary data.</text>
</comment>
<dbReference type="EMBL" id="BIFR01000001">
    <property type="protein sequence ID" value="GCE10712.1"/>
    <property type="molecule type" value="Genomic_DNA"/>
</dbReference>
<organism evidence="1 2">
    <name type="scientific">Tengunoibacter tsumagoiensis</name>
    <dbReference type="NCBI Taxonomy" id="2014871"/>
    <lineage>
        <taxon>Bacteria</taxon>
        <taxon>Bacillati</taxon>
        <taxon>Chloroflexota</taxon>
        <taxon>Ktedonobacteria</taxon>
        <taxon>Ktedonobacterales</taxon>
        <taxon>Dictyobacteraceae</taxon>
        <taxon>Tengunoibacter</taxon>
    </lineage>
</organism>